<dbReference type="EMBL" id="JACIEH010000001">
    <property type="protein sequence ID" value="MBB4097044.1"/>
    <property type="molecule type" value="Genomic_DNA"/>
</dbReference>
<keyword evidence="3" id="KW-1134">Transmembrane beta strand</keyword>
<sequence>MRHSVFCLSLLAAPAVHAQTARPPQPPANGDVVRAADDAFGRRVGIEEVGLYSEGEVRGFDLQAAGNYRIEDHYYVRVAGMLQPLNGGTAIRVGANGLRTDFAAPSGVVQYTLPAGGAGARASLEAGWWGGSGPVAMLRGAAGTDKVSLAGGLQLGIGQRYTDGTGGDFIAVGLVPRWSPAPGVQITGLWSHNWFPREGDTFFANPAGAPREIERWTNRTQRWMRGYNESDLVGAFADVDAGDGWKFGASLFRNALPYSRSVFNLLRFTGNGREAQQSGQIYGADTRASVSGEVTAAKQFTTGNFTHRIIAMARRRDSMVRSDPGIPYALGTYADVNDIPEIAAPAIARGTARMRDDVGQWTGGLGYRLSIGSLAELRLDAQRVDYAKRIRGVDGRVTEQTTRPWLYGGALSVAVSDRLTGFASYARGLEEAGVAPANATNRGAVLPAAISRQAELGVKYRFEGGPTLIAGLFDLSKPTPGLDASGAFDFVGTVRHRGAELSLAGPITPRLSAVLGATYLDAKIEGELVDRGVIGTRPIGRPEVTALANLTWRVPGVEGLTVDGGVNVRGERYADRENRVSLPGYAMFNLGLRQAFELDGHPVTLRARVTNLTDKFAWNPTNSGLITPILPRTLTLTLTGEI</sequence>
<dbReference type="PANTHER" id="PTHR32552:SF68">
    <property type="entry name" value="FERRICHROME OUTER MEMBRANE TRANSPORTER_PHAGE RECEPTOR"/>
    <property type="match status" value="1"/>
</dbReference>
<evidence type="ECO:0000256" key="11">
    <source>
        <dbReference type="SAM" id="SignalP"/>
    </source>
</evidence>
<keyword evidence="13" id="KW-1185">Reference proteome</keyword>
<evidence type="ECO:0000256" key="3">
    <source>
        <dbReference type="ARBA" id="ARBA00022452"/>
    </source>
</evidence>
<evidence type="ECO:0000256" key="7">
    <source>
        <dbReference type="ARBA" id="ARBA00023004"/>
    </source>
</evidence>
<gene>
    <name evidence="12" type="ORF">GGR46_000577</name>
</gene>
<dbReference type="InterPro" id="IPR036942">
    <property type="entry name" value="Beta-barrel_TonB_sf"/>
</dbReference>
<dbReference type="PANTHER" id="PTHR32552">
    <property type="entry name" value="FERRICHROME IRON RECEPTOR-RELATED"/>
    <property type="match status" value="1"/>
</dbReference>
<evidence type="ECO:0000313" key="13">
    <source>
        <dbReference type="Proteomes" id="UP000557392"/>
    </source>
</evidence>
<keyword evidence="4" id="KW-0410">Iron transport</keyword>
<keyword evidence="2" id="KW-0813">Transport</keyword>
<feature type="signal peptide" evidence="11">
    <location>
        <begin position="1"/>
        <end position="18"/>
    </location>
</feature>
<accession>A0A7W6NVY4</accession>
<comment type="subcellular location">
    <subcellularLocation>
        <location evidence="1">Cell outer membrane</location>
        <topology evidence="1">Multi-pass membrane protein</topology>
    </subcellularLocation>
</comment>
<evidence type="ECO:0000256" key="1">
    <source>
        <dbReference type="ARBA" id="ARBA00004571"/>
    </source>
</evidence>
<evidence type="ECO:0000256" key="9">
    <source>
        <dbReference type="ARBA" id="ARBA00023136"/>
    </source>
</evidence>
<dbReference type="AlphaFoldDB" id="A0A7W6NVY4"/>
<evidence type="ECO:0000256" key="10">
    <source>
        <dbReference type="ARBA" id="ARBA00023237"/>
    </source>
</evidence>
<feature type="chain" id="PRO_5031398327" evidence="11">
    <location>
        <begin position="19"/>
        <end position="642"/>
    </location>
</feature>
<evidence type="ECO:0000313" key="12">
    <source>
        <dbReference type="EMBL" id="MBB4097044.1"/>
    </source>
</evidence>
<name>A0A7W6NVY4_9SPHN</name>
<reference evidence="12 13" key="1">
    <citation type="submission" date="2020-08" db="EMBL/GenBank/DDBJ databases">
        <title>Genomic Encyclopedia of Type Strains, Phase IV (KMG-IV): sequencing the most valuable type-strain genomes for metagenomic binning, comparative biology and taxonomic classification.</title>
        <authorList>
            <person name="Goeker M."/>
        </authorList>
    </citation>
    <scope>NUCLEOTIDE SEQUENCE [LARGE SCALE GENOMIC DNA]</scope>
    <source>
        <strain evidence="12 13">DSM 101806</strain>
    </source>
</reference>
<keyword evidence="9" id="KW-0472">Membrane</keyword>
<keyword evidence="7" id="KW-0408">Iron</keyword>
<proteinExistence type="predicted"/>
<dbReference type="Proteomes" id="UP000557392">
    <property type="component" value="Unassembled WGS sequence"/>
</dbReference>
<dbReference type="Gene3D" id="2.40.170.20">
    <property type="entry name" value="TonB-dependent receptor, beta-barrel domain"/>
    <property type="match status" value="1"/>
</dbReference>
<evidence type="ECO:0000256" key="4">
    <source>
        <dbReference type="ARBA" id="ARBA00022496"/>
    </source>
</evidence>
<keyword evidence="10" id="KW-0998">Cell outer membrane</keyword>
<organism evidence="12 13">
    <name type="scientific">Sphingomonas kyeonggiensis</name>
    <dbReference type="NCBI Taxonomy" id="1268553"/>
    <lineage>
        <taxon>Bacteria</taxon>
        <taxon>Pseudomonadati</taxon>
        <taxon>Pseudomonadota</taxon>
        <taxon>Alphaproteobacteria</taxon>
        <taxon>Sphingomonadales</taxon>
        <taxon>Sphingomonadaceae</taxon>
        <taxon>Sphingomonas</taxon>
    </lineage>
</organism>
<protein>
    <submittedName>
        <fullName evidence="12">Iron complex outermembrane receptor protein</fullName>
    </submittedName>
</protein>
<keyword evidence="12" id="KW-0675">Receptor</keyword>
<comment type="caution">
    <text evidence="12">The sequence shown here is derived from an EMBL/GenBank/DDBJ whole genome shotgun (WGS) entry which is preliminary data.</text>
</comment>
<dbReference type="RefSeq" id="WP_183994394.1">
    <property type="nucleotide sequence ID" value="NZ_JACIEH010000001.1"/>
</dbReference>
<keyword evidence="8" id="KW-0406">Ion transport</keyword>
<dbReference type="InterPro" id="IPR039426">
    <property type="entry name" value="TonB-dep_rcpt-like"/>
</dbReference>
<dbReference type="SUPFAM" id="SSF56935">
    <property type="entry name" value="Porins"/>
    <property type="match status" value="1"/>
</dbReference>
<evidence type="ECO:0000256" key="2">
    <source>
        <dbReference type="ARBA" id="ARBA00022448"/>
    </source>
</evidence>
<evidence type="ECO:0000256" key="8">
    <source>
        <dbReference type="ARBA" id="ARBA00023065"/>
    </source>
</evidence>
<keyword evidence="6 11" id="KW-0732">Signal</keyword>
<dbReference type="GO" id="GO:0015344">
    <property type="term" value="F:siderophore uptake transmembrane transporter activity"/>
    <property type="evidence" value="ECO:0007669"/>
    <property type="project" value="TreeGrafter"/>
</dbReference>
<evidence type="ECO:0000256" key="5">
    <source>
        <dbReference type="ARBA" id="ARBA00022692"/>
    </source>
</evidence>
<keyword evidence="5" id="KW-0812">Transmembrane</keyword>
<evidence type="ECO:0000256" key="6">
    <source>
        <dbReference type="ARBA" id="ARBA00022729"/>
    </source>
</evidence>
<dbReference type="GO" id="GO:0009279">
    <property type="term" value="C:cell outer membrane"/>
    <property type="evidence" value="ECO:0007669"/>
    <property type="project" value="UniProtKB-SubCell"/>
</dbReference>